<feature type="non-terminal residue" evidence="1">
    <location>
        <position position="153"/>
    </location>
</feature>
<comment type="caution">
    <text evidence="1">The sequence shown here is derived from an EMBL/GenBank/DDBJ whole genome shotgun (WGS) entry which is preliminary data.</text>
</comment>
<name>X0XZM2_9ZZZZ</name>
<accession>X0XZM2</accession>
<reference evidence="1" key="1">
    <citation type="journal article" date="2014" name="Front. Microbiol.">
        <title>High frequency of phylogenetically diverse reductive dehalogenase-homologous genes in deep subseafloor sedimentary metagenomes.</title>
        <authorList>
            <person name="Kawai M."/>
            <person name="Futagami T."/>
            <person name="Toyoda A."/>
            <person name="Takaki Y."/>
            <person name="Nishi S."/>
            <person name="Hori S."/>
            <person name="Arai W."/>
            <person name="Tsubouchi T."/>
            <person name="Morono Y."/>
            <person name="Uchiyama I."/>
            <person name="Ito T."/>
            <person name="Fujiyama A."/>
            <person name="Inagaki F."/>
            <person name="Takami H."/>
        </authorList>
    </citation>
    <scope>NUCLEOTIDE SEQUENCE</scope>
    <source>
        <strain evidence="1">Expedition CK06-06</strain>
    </source>
</reference>
<sequence>MSGAHKIDDLATVGLLGVNNSLAYRVHEIERHFHNYERWFGLAAAPNGEIHRADTITDNVAPFQIDAGNNTWGTWVQVLGSADTPDITGSTHYDPHKIDIVGAQVANVVYFVQLAYGASGAAGLSAGTYSDIVFIPQSANGRPAAIPVLMRRA</sequence>
<dbReference type="AlphaFoldDB" id="X0XZM2"/>
<organism evidence="1">
    <name type="scientific">marine sediment metagenome</name>
    <dbReference type="NCBI Taxonomy" id="412755"/>
    <lineage>
        <taxon>unclassified sequences</taxon>
        <taxon>metagenomes</taxon>
        <taxon>ecological metagenomes</taxon>
    </lineage>
</organism>
<gene>
    <name evidence="1" type="ORF">S01H1_69567</name>
</gene>
<evidence type="ECO:0000313" key="1">
    <source>
        <dbReference type="EMBL" id="GAG40607.1"/>
    </source>
</evidence>
<protein>
    <submittedName>
        <fullName evidence="1">Uncharacterized protein</fullName>
    </submittedName>
</protein>
<dbReference type="EMBL" id="BARS01046202">
    <property type="protein sequence ID" value="GAG40607.1"/>
    <property type="molecule type" value="Genomic_DNA"/>
</dbReference>
<proteinExistence type="predicted"/>